<dbReference type="RefSeq" id="WP_125242547.1">
    <property type="nucleotide sequence ID" value="NZ_RSED01000004.1"/>
</dbReference>
<dbReference type="GO" id="GO:0016020">
    <property type="term" value="C:membrane"/>
    <property type="evidence" value="ECO:0007669"/>
    <property type="project" value="UniProtKB-SubCell"/>
</dbReference>
<evidence type="ECO:0000256" key="9">
    <source>
        <dbReference type="SAM" id="Phobius"/>
    </source>
</evidence>
<proteinExistence type="predicted"/>
<keyword evidence="7 9" id="KW-0472">Membrane</keyword>
<comment type="caution">
    <text evidence="12">The sequence shown here is derived from an EMBL/GenBank/DDBJ whole genome shotgun (WGS) entry which is preliminary data.</text>
</comment>
<dbReference type="GO" id="GO:0046872">
    <property type="term" value="F:metal ion binding"/>
    <property type="evidence" value="ECO:0007669"/>
    <property type="project" value="UniProtKB-KW"/>
</dbReference>
<evidence type="ECO:0000259" key="11">
    <source>
        <dbReference type="PROSITE" id="PS51007"/>
    </source>
</evidence>
<dbReference type="Proteomes" id="UP000269265">
    <property type="component" value="Unassembled WGS sequence"/>
</dbReference>
<keyword evidence="6 8" id="KW-0408">Iron</keyword>
<keyword evidence="5 9" id="KW-1133">Transmembrane helix</keyword>
<keyword evidence="10" id="KW-0732">Signal</keyword>
<evidence type="ECO:0000256" key="5">
    <source>
        <dbReference type="ARBA" id="ARBA00022989"/>
    </source>
</evidence>
<feature type="domain" description="Cytochrome c" evidence="11">
    <location>
        <begin position="39"/>
        <end position="218"/>
    </location>
</feature>
<feature type="signal peptide" evidence="10">
    <location>
        <begin position="1"/>
        <end position="20"/>
    </location>
</feature>
<dbReference type="OrthoDB" id="9798864at2"/>
<organism evidence="12 13">
    <name type="scientific">Aquabacterium soli</name>
    <dbReference type="NCBI Taxonomy" id="2493092"/>
    <lineage>
        <taxon>Bacteria</taxon>
        <taxon>Pseudomonadati</taxon>
        <taxon>Pseudomonadota</taxon>
        <taxon>Betaproteobacteria</taxon>
        <taxon>Burkholderiales</taxon>
        <taxon>Aquabacterium</taxon>
    </lineage>
</organism>
<feature type="binding site" description="covalent" evidence="8">
    <location>
        <position position="52"/>
    </location>
    <ligand>
        <name>heme c</name>
        <dbReference type="ChEBI" id="CHEBI:61717"/>
    </ligand>
</feature>
<feature type="binding site" description="covalent" evidence="8">
    <location>
        <position position="56"/>
    </location>
    <ligand>
        <name>heme c</name>
        <dbReference type="ChEBI" id="CHEBI:61717"/>
    </ligand>
</feature>
<name>A0A426VF17_9BURK</name>
<keyword evidence="4 8" id="KW-0479">Metal-binding</keyword>
<dbReference type="Pfam" id="PF02167">
    <property type="entry name" value="Cytochrom_C1"/>
    <property type="match status" value="2"/>
</dbReference>
<dbReference type="Gene3D" id="1.10.760.10">
    <property type="entry name" value="Cytochrome c-like domain"/>
    <property type="match status" value="1"/>
</dbReference>
<keyword evidence="13" id="KW-1185">Reference proteome</keyword>
<keyword evidence="2 8" id="KW-0349">Heme</keyword>
<dbReference type="GO" id="GO:0020037">
    <property type="term" value="F:heme binding"/>
    <property type="evidence" value="ECO:0007669"/>
    <property type="project" value="InterPro"/>
</dbReference>
<evidence type="ECO:0000256" key="4">
    <source>
        <dbReference type="ARBA" id="ARBA00022723"/>
    </source>
</evidence>
<dbReference type="InterPro" id="IPR036909">
    <property type="entry name" value="Cyt_c-like_dom_sf"/>
</dbReference>
<feature type="transmembrane region" description="Helical" evidence="9">
    <location>
        <begin position="228"/>
        <end position="246"/>
    </location>
</feature>
<comment type="cofactor">
    <cofactor evidence="8">
        <name>heme c</name>
        <dbReference type="ChEBI" id="CHEBI:61717"/>
    </cofactor>
    <text evidence="8">Binds 1 heme c group covalently per subunit.</text>
</comment>
<gene>
    <name evidence="12" type="ORF">EIP75_05725</name>
</gene>
<comment type="subcellular location">
    <subcellularLocation>
        <location evidence="1">Membrane</location>
    </subcellularLocation>
</comment>
<feature type="binding site" description="covalent" evidence="8">
    <location>
        <position position="55"/>
    </location>
    <ligand>
        <name>heme c</name>
        <dbReference type="ChEBI" id="CHEBI:61717"/>
    </ligand>
</feature>
<keyword evidence="3 9" id="KW-0812">Transmembrane</keyword>
<evidence type="ECO:0000256" key="6">
    <source>
        <dbReference type="ARBA" id="ARBA00023004"/>
    </source>
</evidence>
<reference evidence="12 13" key="1">
    <citation type="submission" date="2018-12" db="EMBL/GenBank/DDBJ databases">
        <title>The whole draft genome of Aquabacterium sp. SJQ9.</title>
        <authorList>
            <person name="Sun L."/>
            <person name="Gao X."/>
            <person name="Chen W."/>
            <person name="Huang K."/>
        </authorList>
    </citation>
    <scope>NUCLEOTIDE SEQUENCE [LARGE SCALE GENOMIC DNA]</scope>
    <source>
        <strain evidence="12 13">SJQ9</strain>
    </source>
</reference>
<dbReference type="PANTHER" id="PTHR10266">
    <property type="entry name" value="CYTOCHROME C1"/>
    <property type="match status" value="1"/>
</dbReference>
<dbReference type="GO" id="GO:0009055">
    <property type="term" value="F:electron transfer activity"/>
    <property type="evidence" value="ECO:0007669"/>
    <property type="project" value="InterPro"/>
</dbReference>
<dbReference type="PANTHER" id="PTHR10266:SF3">
    <property type="entry name" value="CYTOCHROME C1, HEME PROTEIN, MITOCHONDRIAL"/>
    <property type="match status" value="1"/>
</dbReference>
<dbReference type="AlphaFoldDB" id="A0A426VF17"/>
<dbReference type="PRINTS" id="PR00603">
    <property type="entry name" value="CYTOCHROMEC1"/>
</dbReference>
<evidence type="ECO:0000313" key="12">
    <source>
        <dbReference type="EMBL" id="RRS05330.1"/>
    </source>
</evidence>
<feature type="chain" id="PRO_5019336376" evidence="10">
    <location>
        <begin position="21"/>
        <end position="255"/>
    </location>
</feature>
<dbReference type="InterPro" id="IPR002326">
    <property type="entry name" value="Cyt_c1"/>
</dbReference>
<dbReference type="InterPro" id="IPR009056">
    <property type="entry name" value="Cyt_c-like_dom"/>
</dbReference>
<dbReference type="SUPFAM" id="SSF46626">
    <property type="entry name" value="Cytochrome c"/>
    <property type="match status" value="1"/>
</dbReference>
<evidence type="ECO:0000313" key="13">
    <source>
        <dbReference type="Proteomes" id="UP000269265"/>
    </source>
</evidence>
<accession>A0A426VF17</accession>
<dbReference type="PROSITE" id="PS51007">
    <property type="entry name" value="CYTC"/>
    <property type="match status" value="1"/>
</dbReference>
<evidence type="ECO:0000256" key="8">
    <source>
        <dbReference type="PIRSR" id="PIRSR602326-1"/>
    </source>
</evidence>
<evidence type="ECO:0000256" key="3">
    <source>
        <dbReference type="ARBA" id="ARBA00022692"/>
    </source>
</evidence>
<sequence>MKRIIASLLTALALASGAHAAEGGIPLDRFPKERVTDLAALQHGAKLFVNYCLNCHSAAFVRYNRLQDIGLSEDQIKQNLLFTADKVGETMTSAIKPRDAKEWFGAVPPDLTLAARARASHAGTGSDWLYTYLRTFYKDDTRPTGWNNLAFPNVGMPHVLWELQGERAAVYKEEVDPHDEKKKVHTFTGFEQLTPGKMSPQEFDNAMADLVAYMTWMAEPNAQGRVRIGVGVMIFLLGFFFIAWRLNAAFWKDVK</sequence>
<evidence type="ECO:0000256" key="2">
    <source>
        <dbReference type="ARBA" id="ARBA00022617"/>
    </source>
</evidence>
<protein>
    <submittedName>
        <fullName evidence="12">Cytochrome c1</fullName>
    </submittedName>
</protein>
<evidence type="ECO:0000256" key="1">
    <source>
        <dbReference type="ARBA" id="ARBA00004370"/>
    </source>
</evidence>
<evidence type="ECO:0000256" key="7">
    <source>
        <dbReference type="ARBA" id="ARBA00023136"/>
    </source>
</evidence>
<evidence type="ECO:0000256" key="10">
    <source>
        <dbReference type="SAM" id="SignalP"/>
    </source>
</evidence>
<dbReference type="EMBL" id="RSED01000004">
    <property type="protein sequence ID" value="RRS05330.1"/>
    <property type="molecule type" value="Genomic_DNA"/>
</dbReference>